<dbReference type="PANTHER" id="PTHR43802">
    <property type="entry name" value="ENOYL-COA HYDRATASE"/>
    <property type="match status" value="1"/>
</dbReference>
<dbReference type="PANTHER" id="PTHR43802:SF1">
    <property type="entry name" value="IP11341P-RELATED"/>
    <property type="match status" value="1"/>
</dbReference>
<evidence type="ECO:0000256" key="2">
    <source>
        <dbReference type="RuleBase" id="RU003707"/>
    </source>
</evidence>
<dbReference type="InterPro" id="IPR001753">
    <property type="entry name" value="Enoyl-CoA_hydra/iso"/>
</dbReference>
<dbReference type="Proteomes" id="UP001501444">
    <property type="component" value="Unassembled WGS sequence"/>
</dbReference>
<dbReference type="InterPro" id="IPR029045">
    <property type="entry name" value="ClpP/crotonase-like_dom_sf"/>
</dbReference>
<dbReference type="CDD" id="cd06558">
    <property type="entry name" value="crotonase-like"/>
    <property type="match status" value="1"/>
</dbReference>
<dbReference type="Gene3D" id="3.90.226.10">
    <property type="entry name" value="2-enoyl-CoA Hydratase, Chain A, domain 1"/>
    <property type="match status" value="1"/>
</dbReference>
<name>A0ABN3GXX4_9ACTN</name>
<comment type="similarity">
    <text evidence="1 2">Belongs to the enoyl-CoA hydratase/isomerase family.</text>
</comment>
<dbReference type="EMBL" id="BAAARV010000058">
    <property type="protein sequence ID" value="GAA2363244.1"/>
    <property type="molecule type" value="Genomic_DNA"/>
</dbReference>
<accession>A0ABN3GXX4</accession>
<keyword evidence="4" id="KW-1185">Reference proteome</keyword>
<protein>
    <submittedName>
        <fullName evidence="3">Enoyl-CoA hydratase/isomerase family protein</fullName>
    </submittedName>
</protein>
<sequence>MVSGRLVLAKDGPIATLTIANPAKRNAMTAAMWRALPSLLTPLAEDPAVRVLILAGAGGTFCAGADITEAADIARAGDDSIAVVAEEALAAFPKPTIARIDGFCVGGGCQLAVACDLRFAAADSRFGVTPAKLGIVYPPSTTRRLSALIGPARAKLLLYTAELIDAASAERFGLVDAVVPAADLAAAVHRTATTIAARSLLTQRAAKAVLSGAAPPAQDEAELQEGITAFLERRQPVFGHQGAPAPGMS</sequence>
<dbReference type="RefSeq" id="WP_344615902.1">
    <property type="nucleotide sequence ID" value="NZ_BAAARV010000058.1"/>
</dbReference>
<gene>
    <name evidence="3" type="ORF">GCM10010170_059960</name>
</gene>
<dbReference type="SUPFAM" id="SSF52096">
    <property type="entry name" value="ClpP/crotonase"/>
    <property type="match status" value="1"/>
</dbReference>
<evidence type="ECO:0000256" key="1">
    <source>
        <dbReference type="ARBA" id="ARBA00005254"/>
    </source>
</evidence>
<comment type="caution">
    <text evidence="3">The sequence shown here is derived from an EMBL/GenBank/DDBJ whole genome shotgun (WGS) entry which is preliminary data.</text>
</comment>
<proteinExistence type="inferred from homology"/>
<organism evidence="3 4">
    <name type="scientific">Dactylosporangium salmoneum</name>
    <dbReference type="NCBI Taxonomy" id="53361"/>
    <lineage>
        <taxon>Bacteria</taxon>
        <taxon>Bacillati</taxon>
        <taxon>Actinomycetota</taxon>
        <taxon>Actinomycetes</taxon>
        <taxon>Micromonosporales</taxon>
        <taxon>Micromonosporaceae</taxon>
        <taxon>Dactylosporangium</taxon>
    </lineage>
</organism>
<dbReference type="Pfam" id="PF00378">
    <property type="entry name" value="ECH_1"/>
    <property type="match status" value="1"/>
</dbReference>
<evidence type="ECO:0000313" key="3">
    <source>
        <dbReference type="EMBL" id="GAA2363244.1"/>
    </source>
</evidence>
<dbReference type="PROSITE" id="PS00166">
    <property type="entry name" value="ENOYL_COA_HYDRATASE"/>
    <property type="match status" value="1"/>
</dbReference>
<dbReference type="InterPro" id="IPR018376">
    <property type="entry name" value="Enoyl-CoA_hyd/isom_CS"/>
</dbReference>
<evidence type="ECO:0000313" key="4">
    <source>
        <dbReference type="Proteomes" id="UP001501444"/>
    </source>
</evidence>
<reference evidence="3 4" key="1">
    <citation type="journal article" date="2019" name="Int. J. Syst. Evol. Microbiol.">
        <title>The Global Catalogue of Microorganisms (GCM) 10K type strain sequencing project: providing services to taxonomists for standard genome sequencing and annotation.</title>
        <authorList>
            <consortium name="The Broad Institute Genomics Platform"/>
            <consortium name="The Broad Institute Genome Sequencing Center for Infectious Disease"/>
            <person name="Wu L."/>
            <person name="Ma J."/>
        </authorList>
    </citation>
    <scope>NUCLEOTIDE SEQUENCE [LARGE SCALE GENOMIC DNA]</scope>
    <source>
        <strain evidence="3 4">JCM 3272</strain>
    </source>
</reference>